<keyword evidence="3" id="KW-1185">Reference proteome</keyword>
<proteinExistence type="predicted"/>
<dbReference type="OrthoDB" id="9773828at2"/>
<evidence type="ECO:0000313" key="2">
    <source>
        <dbReference type="EMBL" id="QDU70912.1"/>
    </source>
</evidence>
<sequence>MQHNRLGRTGLKVSQLGFPGIALNGQPDDECRSIVQDAVDAGITYFDIAPSYGDAQARMGPAFEQHRSRCVLNCKTTERSAEGARRELEASLEALRTDHFDVYQFHAVTTDDDVDQILAPGGAMETFRDALDRGVIHHIGLSAHNEAAAIRLIETGHIETALFPINFAAWHTGGFGPTLLEACRAHDVGVLAIKAMARRRFAPDETNPNEGRLWYLPEDREEVAHLQLRFTLNTPGVCAAITPGLPELMRLAIRLAADDDSPLNSDEIDRLHTLTADTSEPIFTA</sequence>
<organism evidence="2 3">
    <name type="scientific">Mucisphaera calidilacus</name>
    <dbReference type="NCBI Taxonomy" id="2527982"/>
    <lineage>
        <taxon>Bacteria</taxon>
        <taxon>Pseudomonadati</taxon>
        <taxon>Planctomycetota</taxon>
        <taxon>Phycisphaerae</taxon>
        <taxon>Phycisphaerales</taxon>
        <taxon>Phycisphaeraceae</taxon>
        <taxon>Mucisphaera</taxon>
    </lineage>
</organism>
<feature type="domain" description="NADP-dependent oxidoreductase" evidence="1">
    <location>
        <begin position="25"/>
        <end position="202"/>
    </location>
</feature>
<gene>
    <name evidence="2" type="ORF">Pan265_07550</name>
</gene>
<dbReference type="PANTHER" id="PTHR43312:SF1">
    <property type="entry name" value="NADP-DEPENDENT OXIDOREDUCTASE DOMAIN-CONTAINING PROTEIN"/>
    <property type="match status" value="1"/>
</dbReference>
<dbReference type="InterPro" id="IPR023210">
    <property type="entry name" value="NADP_OxRdtase_dom"/>
</dbReference>
<dbReference type="Gene3D" id="3.20.20.100">
    <property type="entry name" value="NADP-dependent oxidoreductase domain"/>
    <property type="match status" value="1"/>
</dbReference>
<name>A0A518BVA4_9BACT</name>
<reference evidence="2 3" key="1">
    <citation type="submission" date="2019-02" db="EMBL/GenBank/DDBJ databases">
        <title>Deep-cultivation of Planctomycetes and their phenomic and genomic characterization uncovers novel biology.</title>
        <authorList>
            <person name="Wiegand S."/>
            <person name="Jogler M."/>
            <person name="Boedeker C."/>
            <person name="Pinto D."/>
            <person name="Vollmers J."/>
            <person name="Rivas-Marin E."/>
            <person name="Kohn T."/>
            <person name="Peeters S.H."/>
            <person name="Heuer A."/>
            <person name="Rast P."/>
            <person name="Oberbeckmann S."/>
            <person name="Bunk B."/>
            <person name="Jeske O."/>
            <person name="Meyerdierks A."/>
            <person name="Storesund J.E."/>
            <person name="Kallscheuer N."/>
            <person name="Luecker S."/>
            <person name="Lage O.M."/>
            <person name="Pohl T."/>
            <person name="Merkel B.J."/>
            <person name="Hornburger P."/>
            <person name="Mueller R.-W."/>
            <person name="Bruemmer F."/>
            <person name="Labrenz M."/>
            <person name="Spormann A.M."/>
            <person name="Op den Camp H."/>
            <person name="Overmann J."/>
            <person name="Amann R."/>
            <person name="Jetten M.S.M."/>
            <person name="Mascher T."/>
            <person name="Medema M.H."/>
            <person name="Devos D.P."/>
            <person name="Kaster A.-K."/>
            <person name="Ovreas L."/>
            <person name="Rohde M."/>
            <person name="Galperin M.Y."/>
            <person name="Jogler C."/>
        </authorList>
    </citation>
    <scope>NUCLEOTIDE SEQUENCE [LARGE SCALE GENOMIC DNA]</scope>
    <source>
        <strain evidence="2 3">Pan265</strain>
    </source>
</reference>
<evidence type="ECO:0000259" key="1">
    <source>
        <dbReference type="Pfam" id="PF00248"/>
    </source>
</evidence>
<dbReference type="AlphaFoldDB" id="A0A518BVA4"/>
<dbReference type="InterPro" id="IPR053135">
    <property type="entry name" value="AKR2_Oxidoreductase"/>
</dbReference>
<accession>A0A518BVA4</accession>
<dbReference type="KEGG" id="mcad:Pan265_07550"/>
<dbReference type="RefSeq" id="WP_145445050.1">
    <property type="nucleotide sequence ID" value="NZ_CP036280.1"/>
</dbReference>
<dbReference type="PANTHER" id="PTHR43312">
    <property type="entry name" value="D-THREO-ALDOSE 1-DEHYDROGENASE"/>
    <property type="match status" value="1"/>
</dbReference>
<dbReference type="EMBL" id="CP036280">
    <property type="protein sequence ID" value="QDU70912.1"/>
    <property type="molecule type" value="Genomic_DNA"/>
</dbReference>
<dbReference type="Proteomes" id="UP000320386">
    <property type="component" value="Chromosome"/>
</dbReference>
<dbReference type="SUPFAM" id="SSF51430">
    <property type="entry name" value="NAD(P)-linked oxidoreductase"/>
    <property type="match status" value="1"/>
</dbReference>
<dbReference type="Pfam" id="PF00248">
    <property type="entry name" value="Aldo_ket_red"/>
    <property type="match status" value="1"/>
</dbReference>
<dbReference type="InterPro" id="IPR036812">
    <property type="entry name" value="NAD(P)_OxRdtase_dom_sf"/>
</dbReference>
<dbReference type="CDD" id="cd19100">
    <property type="entry name" value="AKR_unchar"/>
    <property type="match status" value="1"/>
</dbReference>
<evidence type="ECO:0000313" key="3">
    <source>
        <dbReference type="Proteomes" id="UP000320386"/>
    </source>
</evidence>
<protein>
    <submittedName>
        <fullName evidence="2">Aldo/keto reductase family protein</fullName>
    </submittedName>
</protein>